<dbReference type="SUPFAM" id="SSF55205">
    <property type="entry name" value="EPT/RTPC-like"/>
    <property type="match status" value="1"/>
</dbReference>
<dbReference type="PROSITE" id="PS00885">
    <property type="entry name" value="EPSP_SYNTHASE_2"/>
    <property type="match status" value="1"/>
</dbReference>
<evidence type="ECO:0000256" key="7">
    <source>
        <dbReference type="HAMAP-Rule" id="MF_00210"/>
    </source>
</evidence>
<keyword evidence="7" id="KW-0963">Cytoplasm</keyword>
<reference evidence="9 10" key="1">
    <citation type="submission" date="2023-09" db="EMBL/GenBank/DDBJ databases">
        <title>Microbial mechanism of fulvic acid promoting antimony reduction mineralization in rice fields.</title>
        <authorList>
            <person name="Chen G."/>
            <person name="Lan J."/>
        </authorList>
    </citation>
    <scope>NUCLEOTIDE SEQUENCE [LARGE SCALE GENOMIC DNA]</scope>
    <source>
        <strain evidence="9 10">PS1</strain>
    </source>
</reference>
<dbReference type="Gene3D" id="3.65.10.10">
    <property type="entry name" value="Enolpyruvate transferase domain"/>
    <property type="match status" value="2"/>
</dbReference>
<feature type="binding site" evidence="7">
    <location>
        <position position="24"/>
    </location>
    <ligand>
        <name>3-phosphoshikimate</name>
        <dbReference type="ChEBI" id="CHEBI:145989"/>
    </ligand>
</feature>
<comment type="subcellular location">
    <subcellularLocation>
        <location evidence="7">Cytoplasm</location>
    </subcellularLocation>
</comment>
<feature type="binding site" evidence="7">
    <location>
        <position position="343"/>
    </location>
    <ligand>
        <name>3-phosphoshikimate</name>
        <dbReference type="ChEBI" id="CHEBI:145989"/>
    </ligand>
</feature>
<dbReference type="InterPro" id="IPR036968">
    <property type="entry name" value="Enolpyruvate_Tfrase_sf"/>
</dbReference>
<evidence type="ECO:0000256" key="2">
    <source>
        <dbReference type="ARBA" id="ARBA00009948"/>
    </source>
</evidence>
<comment type="caution">
    <text evidence="7">Lacks conserved residue(s) required for the propagation of feature annotation.</text>
</comment>
<evidence type="ECO:0000256" key="6">
    <source>
        <dbReference type="ARBA" id="ARBA00044633"/>
    </source>
</evidence>
<feature type="binding site" evidence="7">
    <location>
        <position position="347"/>
    </location>
    <ligand>
        <name>phosphoenolpyruvate</name>
        <dbReference type="ChEBI" id="CHEBI:58702"/>
    </ligand>
</feature>
<feature type="binding site" evidence="7">
    <location>
        <position position="389"/>
    </location>
    <ligand>
        <name>phosphoenolpyruvate</name>
        <dbReference type="ChEBI" id="CHEBI:58702"/>
    </ligand>
</feature>
<dbReference type="RefSeq" id="WP_311071344.1">
    <property type="nucleotide sequence ID" value="NZ_CP134494.1"/>
</dbReference>
<evidence type="ECO:0000256" key="1">
    <source>
        <dbReference type="ARBA" id="ARBA00004811"/>
    </source>
</evidence>
<dbReference type="InterPro" id="IPR023193">
    <property type="entry name" value="EPSP_synthase_CS"/>
</dbReference>
<feature type="binding site" evidence="7">
    <location>
        <position position="95"/>
    </location>
    <ligand>
        <name>phosphoenolpyruvate</name>
        <dbReference type="ChEBI" id="CHEBI:58702"/>
    </ligand>
</feature>
<dbReference type="Proteomes" id="UP001303324">
    <property type="component" value="Chromosome"/>
</dbReference>
<dbReference type="InterPro" id="IPR001986">
    <property type="entry name" value="Enolpyruvate_Tfrase_dom"/>
</dbReference>
<dbReference type="GO" id="GO:0003866">
    <property type="term" value="F:3-phosphoshikimate 1-carboxyvinyltransferase activity"/>
    <property type="evidence" value="ECO:0007669"/>
    <property type="project" value="UniProtKB-EC"/>
</dbReference>
<dbReference type="EC" id="2.5.1.19" evidence="7"/>
<feature type="domain" description="Enolpyruvate transferase" evidence="8">
    <location>
        <begin position="9"/>
        <end position="424"/>
    </location>
</feature>
<feature type="binding site" evidence="7">
    <location>
        <position position="28"/>
    </location>
    <ligand>
        <name>3-phosphoshikimate</name>
        <dbReference type="ChEBI" id="CHEBI:145989"/>
    </ligand>
</feature>
<evidence type="ECO:0000256" key="4">
    <source>
        <dbReference type="ARBA" id="ARBA00022679"/>
    </source>
</evidence>
<protein>
    <recommendedName>
        <fullName evidence="7">3-phosphoshikimate 1-carboxyvinyltransferase</fullName>
        <ecNumber evidence="7">2.5.1.19</ecNumber>
    </recommendedName>
    <alternativeName>
        <fullName evidence="7">5-enolpyruvylshikimate-3-phosphate synthase</fullName>
        <shortName evidence="7">EPSP synthase</shortName>
        <shortName evidence="7">EPSPS</shortName>
    </alternativeName>
</protein>
<dbReference type="PIRSF" id="PIRSF000505">
    <property type="entry name" value="EPSPS"/>
    <property type="match status" value="1"/>
</dbReference>
<feature type="binding site" evidence="7">
    <location>
        <position position="23"/>
    </location>
    <ligand>
        <name>phosphoenolpyruvate</name>
        <dbReference type="ChEBI" id="CHEBI:58702"/>
    </ligand>
</feature>
<gene>
    <name evidence="7 9" type="primary">aroA</name>
    <name evidence="9" type="ORF">RH061_15060</name>
</gene>
<dbReference type="PANTHER" id="PTHR21090:SF5">
    <property type="entry name" value="PENTAFUNCTIONAL AROM POLYPEPTIDE"/>
    <property type="match status" value="1"/>
</dbReference>
<dbReference type="NCBIfam" id="TIGR01356">
    <property type="entry name" value="aroA"/>
    <property type="match status" value="1"/>
</dbReference>
<keyword evidence="4 7" id="KW-0808">Transferase</keyword>
<organism evidence="9 10">
    <name type="scientific">Mesobacillus jeotgali</name>
    <dbReference type="NCBI Taxonomy" id="129985"/>
    <lineage>
        <taxon>Bacteria</taxon>
        <taxon>Bacillati</taxon>
        <taxon>Bacillota</taxon>
        <taxon>Bacilli</taxon>
        <taxon>Bacillales</taxon>
        <taxon>Bacillaceae</taxon>
        <taxon>Mesobacillus</taxon>
    </lineage>
</organism>
<evidence type="ECO:0000313" key="9">
    <source>
        <dbReference type="EMBL" id="WNF21505.1"/>
    </source>
</evidence>
<evidence type="ECO:0000256" key="3">
    <source>
        <dbReference type="ARBA" id="ARBA00022605"/>
    </source>
</evidence>
<accession>A0ABY9VFV6</accession>
<evidence type="ECO:0000259" key="8">
    <source>
        <dbReference type="Pfam" id="PF00275"/>
    </source>
</evidence>
<dbReference type="CDD" id="cd01556">
    <property type="entry name" value="EPSP_synthase"/>
    <property type="match status" value="1"/>
</dbReference>
<keyword evidence="5 7" id="KW-0057">Aromatic amino acid biosynthesis</keyword>
<keyword evidence="3 7" id="KW-0028">Amino-acid biosynthesis</keyword>
<dbReference type="PROSITE" id="PS00104">
    <property type="entry name" value="EPSP_SYNTHASE_1"/>
    <property type="match status" value="1"/>
</dbReference>
<comment type="similarity">
    <text evidence="2 7">Belongs to the EPSP synthase family.</text>
</comment>
<sequence length="430" mass="45825">MSVKTLLTNRTSLEGQVKVPGDKSISHRAVMFGSLADGITRIENFLPGEDCLSTISCFRQLGVEIIQNGSDVTVKGKGTDGLNKPEETLYVGNSGTTIRLMMGILSGLPFKSTLEGDESIARRPMTRVTLPLAKMGARIMGRNNGEFTPLTVEGQKLTGITYELPIASAQVKSAILLAGLQAEGETVVIEPVKTRDHTERMIKQFGGEVERNGDAVKVTGGQLLKGTEINVPGDISSAAFFLVAGAVVPGSDIILRNVGLNPTRTGIIDVLKAMGADFSIDAYEGESAEPAGDIRIKHSKLKGTIIEGDLIPRLIDEIPVIALLATQAEGKTVIKDAGELKVKETNRIDTVVNELKKLGVEIEATDDGMIIQGQQGLDGGTVSAHGDHRIGMMLSIAALLCKRDVVLEQSESIAVSYPGFFEDLYSLLGK</sequence>
<feature type="binding site" evidence="7">
    <location>
        <position position="168"/>
    </location>
    <ligand>
        <name>3-phosphoshikimate</name>
        <dbReference type="ChEBI" id="CHEBI:145989"/>
    </ligand>
</feature>
<evidence type="ECO:0000256" key="5">
    <source>
        <dbReference type="ARBA" id="ARBA00023141"/>
    </source>
</evidence>
<feature type="active site" description="Proton acceptor" evidence="7">
    <location>
        <position position="316"/>
    </location>
</feature>
<comment type="pathway">
    <text evidence="1 7">Metabolic intermediate biosynthesis; chorismate biosynthesis; chorismate from D-erythrose 4-phosphate and phosphoenolpyruvate: step 6/7.</text>
</comment>
<feature type="binding site" evidence="7">
    <location>
        <position position="170"/>
    </location>
    <ligand>
        <name>phosphoenolpyruvate</name>
        <dbReference type="ChEBI" id="CHEBI:58702"/>
    </ligand>
</feature>
<dbReference type="Pfam" id="PF00275">
    <property type="entry name" value="EPSP_synthase"/>
    <property type="match status" value="1"/>
</dbReference>
<feature type="binding site" evidence="7">
    <location>
        <position position="316"/>
    </location>
    <ligand>
        <name>3-phosphoshikimate</name>
        <dbReference type="ChEBI" id="CHEBI:145989"/>
    </ligand>
</feature>
<evidence type="ECO:0000313" key="10">
    <source>
        <dbReference type="Proteomes" id="UP001303324"/>
    </source>
</evidence>
<feature type="binding site" evidence="7">
    <location>
        <position position="170"/>
    </location>
    <ligand>
        <name>3-phosphoshikimate</name>
        <dbReference type="ChEBI" id="CHEBI:145989"/>
    </ligand>
</feature>
<name>A0ABY9VFV6_9BACI</name>
<comment type="function">
    <text evidence="7">Catalyzes the transfer of the enolpyruvyl moiety of phosphoenolpyruvate (PEP) to the 5-hydroxyl of shikimate-3-phosphate (S3P) to produce enolpyruvyl shikimate-3-phosphate and inorganic phosphate.</text>
</comment>
<comment type="catalytic activity">
    <reaction evidence="6">
        <text>3-phosphoshikimate + phosphoenolpyruvate = 5-O-(1-carboxyvinyl)-3-phosphoshikimate + phosphate</text>
        <dbReference type="Rhea" id="RHEA:21256"/>
        <dbReference type="ChEBI" id="CHEBI:43474"/>
        <dbReference type="ChEBI" id="CHEBI:57701"/>
        <dbReference type="ChEBI" id="CHEBI:58702"/>
        <dbReference type="ChEBI" id="CHEBI:145989"/>
        <dbReference type="EC" id="2.5.1.19"/>
    </reaction>
    <physiologicalReaction direction="left-to-right" evidence="6">
        <dbReference type="Rhea" id="RHEA:21257"/>
    </physiologicalReaction>
</comment>
<feature type="binding site" evidence="7">
    <location>
        <position position="23"/>
    </location>
    <ligand>
        <name>3-phosphoshikimate</name>
        <dbReference type="ChEBI" id="CHEBI:145989"/>
    </ligand>
</feature>
<dbReference type="EMBL" id="CP134494">
    <property type="protein sequence ID" value="WNF21505.1"/>
    <property type="molecule type" value="Genomic_DNA"/>
</dbReference>
<proteinExistence type="inferred from homology"/>
<dbReference type="HAMAP" id="MF_00210">
    <property type="entry name" value="EPSP_synth"/>
    <property type="match status" value="1"/>
</dbReference>
<dbReference type="InterPro" id="IPR013792">
    <property type="entry name" value="RNA3'P_cycl/enolpyr_Trfase_a/b"/>
</dbReference>
<dbReference type="InterPro" id="IPR006264">
    <property type="entry name" value="EPSP_synthase"/>
</dbReference>
<feature type="binding site" evidence="7">
    <location>
        <position position="123"/>
    </location>
    <ligand>
        <name>phosphoenolpyruvate</name>
        <dbReference type="ChEBI" id="CHEBI:58702"/>
    </ligand>
</feature>
<keyword evidence="10" id="KW-1185">Reference proteome</keyword>
<comment type="subunit">
    <text evidence="7">Monomer.</text>
</comment>
<dbReference type="PANTHER" id="PTHR21090">
    <property type="entry name" value="AROM/DEHYDROQUINATE SYNTHASE"/>
    <property type="match status" value="1"/>
</dbReference>